<evidence type="ECO:0000256" key="1">
    <source>
        <dbReference type="SAM" id="SignalP"/>
    </source>
</evidence>
<evidence type="ECO:0000313" key="2">
    <source>
        <dbReference type="EMBL" id="CAE8629086.1"/>
    </source>
</evidence>
<dbReference type="Proteomes" id="UP000654075">
    <property type="component" value="Unassembled WGS sequence"/>
</dbReference>
<gene>
    <name evidence="2" type="ORF">PGLA1383_LOCUS45659</name>
    <name evidence="3" type="ORF">PGLA2088_LOCUS42871</name>
</gene>
<protein>
    <recommendedName>
        <fullName evidence="6">Phospholipase B-like</fullName>
    </recommendedName>
</protein>
<dbReference type="EMBL" id="CAJNNV010029590">
    <property type="protein sequence ID" value="CAE8629086.1"/>
    <property type="molecule type" value="Genomic_DNA"/>
</dbReference>
<proteinExistence type="predicted"/>
<organism evidence="3 4">
    <name type="scientific">Polarella glacialis</name>
    <name type="common">Dinoflagellate</name>
    <dbReference type="NCBI Taxonomy" id="89957"/>
    <lineage>
        <taxon>Eukaryota</taxon>
        <taxon>Sar</taxon>
        <taxon>Alveolata</taxon>
        <taxon>Dinophyceae</taxon>
        <taxon>Suessiales</taxon>
        <taxon>Suessiaceae</taxon>
        <taxon>Polarella</taxon>
    </lineage>
</organism>
<name>A0A813L7I9_POLGL</name>
<evidence type="ECO:0000313" key="3">
    <source>
        <dbReference type="EMBL" id="CAE8722996.1"/>
    </source>
</evidence>
<dbReference type="AlphaFoldDB" id="A0A813L7I9"/>
<keyword evidence="1" id="KW-0732">Signal</keyword>
<feature type="chain" id="PRO_5035596380" description="Phospholipase B-like" evidence="1">
    <location>
        <begin position="26"/>
        <end position="228"/>
    </location>
</feature>
<feature type="signal peptide" evidence="1">
    <location>
        <begin position="1"/>
        <end position="25"/>
    </location>
</feature>
<keyword evidence="5" id="KW-1185">Reference proteome</keyword>
<sequence length="228" mass="26594">MKTLLLRIIPMMALVLAILNHQVPAWTRYQVQLQQHHQEDGQREFRSYNACYATNNDRLEQTPNSLAEDDFIQQGMQRRYNNNRSYHNFSNNNGSRLKRGLANNNCSTYNFLNNNWSFFKYVANNNWSTLKSDLVNNYLYNNNSNFPNNNWSRQVPGMQGRQGALFLRSGMIVLTVTPGYPLCEPTTASLQASGKYKLQAWNNCVRFWPSGFLQVRRRRCGYYPGLEP</sequence>
<comment type="caution">
    <text evidence="3">The sequence shown here is derived from an EMBL/GenBank/DDBJ whole genome shotgun (WGS) entry which is preliminary data.</text>
</comment>
<reference evidence="3" key="1">
    <citation type="submission" date="2021-02" db="EMBL/GenBank/DDBJ databases">
        <authorList>
            <person name="Dougan E. K."/>
            <person name="Rhodes N."/>
            <person name="Thang M."/>
            <person name="Chan C."/>
        </authorList>
    </citation>
    <scope>NUCLEOTIDE SEQUENCE</scope>
</reference>
<evidence type="ECO:0008006" key="6">
    <source>
        <dbReference type="Google" id="ProtNLM"/>
    </source>
</evidence>
<evidence type="ECO:0000313" key="5">
    <source>
        <dbReference type="Proteomes" id="UP000654075"/>
    </source>
</evidence>
<dbReference type="EMBL" id="CAJNNW010034517">
    <property type="protein sequence ID" value="CAE8722996.1"/>
    <property type="molecule type" value="Genomic_DNA"/>
</dbReference>
<evidence type="ECO:0000313" key="4">
    <source>
        <dbReference type="Proteomes" id="UP000626109"/>
    </source>
</evidence>
<accession>A0A813L7I9</accession>
<dbReference type="Proteomes" id="UP000626109">
    <property type="component" value="Unassembled WGS sequence"/>
</dbReference>